<evidence type="ECO:0000256" key="3">
    <source>
        <dbReference type="PIRSR" id="PIRSR000239-1"/>
    </source>
</evidence>
<dbReference type="PROSITE" id="PS51352">
    <property type="entry name" value="THIOREDOXIN_2"/>
    <property type="match status" value="1"/>
</dbReference>
<dbReference type="GO" id="GO:0016491">
    <property type="term" value="F:oxidoreductase activity"/>
    <property type="evidence" value="ECO:0007669"/>
    <property type="project" value="UniProtKB-KW"/>
</dbReference>
<dbReference type="Gene3D" id="3.40.30.10">
    <property type="entry name" value="Glutaredoxin"/>
    <property type="match status" value="1"/>
</dbReference>
<evidence type="ECO:0000256" key="1">
    <source>
        <dbReference type="ARBA" id="ARBA00023002"/>
    </source>
</evidence>
<dbReference type="RefSeq" id="WP_013756736.1">
    <property type="nucleotide sequence ID" value="NC_015499.1"/>
</dbReference>
<evidence type="ECO:0000313" key="6">
    <source>
        <dbReference type="Proteomes" id="UP000011765"/>
    </source>
</evidence>
<name>M1E8L1_9BACT</name>
<dbReference type="PIRSF" id="PIRSF000239">
    <property type="entry name" value="AHPC"/>
    <property type="match status" value="1"/>
</dbReference>
<evidence type="ECO:0000259" key="4">
    <source>
        <dbReference type="PROSITE" id="PS51352"/>
    </source>
</evidence>
<feature type="domain" description="Thioredoxin" evidence="4">
    <location>
        <begin position="2"/>
        <end position="152"/>
    </location>
</feature>
<dbReference type="SUPFAM" id="SSF52833">
    <property type="entry name" value="Thioredoxin-like"/>
    <property type="match status" value="1"/>
</dbReference>
<dbReference type="Proteomes" id="UP000011765">
    <property type="component" value="Chromosome"/>
</dbReference>
<keyword evidence="6" id="KW-1185">Reference proteome</keyword>
<dbReference type="Pfam" id="PF00578">
    <property type="entry name" value="AhpC-TSA"/>
    <property type="match status" value="1"/>
</dbReference>
<gene>
    <name evidence="5" type="ORF">Thena_1400</name>
</gene>
<dbReference type="InterPro" id="IPR013766">
    <property type="entry name" value="Thioredoxin_domain"/>
</dbReference>
<dbReference type="HOGENOM" id="CLU_042529_14_2_9"/>
<sequence>MLSIGSEAISFSLKDQNDSVVSLESLKGKNVLLSFHPLAFTPVCEEQMKSLEKNFDTFRSLNTVCLGISVDSVYCKKAWADIIGIKNISLLCDFWPHGGLAQQYGVFLGDFGFSGRVNILLDESHKVIFKKIYPIKEVPDINEIIDFLKSRK</sequence>
<dbReference type="STRING" id="747365.Thena_1400"/>
<reference evidence="5 6" key="1">
    <citation type="submission" date="2011-04" db="EMBL/GenBank/DDBJ databases">
        <title>The complete genome of Thermodesulfobium narugense DSM 14796.</title>
        <authorList>
            <consortium name="US DOE Joint Genome Institute (JGI-PGF)"/>
            <person name="Lucas S."/>
            <person name="Han J."/>
            <person name="Lapidus A."/>
            <person name="Bruce D."/>
            <person name="Goodwin L."/>
            <person name="Pitluck S."/>
            <person name="Peters L."/>
            <person name="Kyrpides N."/>
            <person name="Mavromatis K."/>
            <person name="Pagani I."/>
            <person name="Ivanova N."/>
            <person name="Ovchinnikova G."/>
            <person name="Zhang X."/>
            <person name="Saunders L."/>
            <person name="Detter J.C."/>
            <person name="Tapia R."/>
            <person name="Han C."/>
            <person name="Land M."/>
            <person name="Hauser L."/>
            <person name="Markowitz V."/>
            <person name="Cheng J.-F."/>
            <person name="Hugenholtz P."/>
            <person name="Woyke T."/>
            <person name="Wu D."/>
            <person name="Spring S."/>
            <person name="Schroeder M."/>
            <person name="Brambilla E."/>
            <person name="Klenk H.-P."/>
            <person name="Eisen J.A."/>
        </authorList>
    </citation>
    <scope>NUCLEOTIDE SEQUENCE [LARGE SCALE GENOMIC DNA]</scope>
    <source>
        <strain evidence="5 6">DSM 14796</strain>
    </source>
</reference>
<accession>M1E8L1</accession>
<dbReference type="PANTHER" id="PTHR43110">
    <property type="entry name" value="THIOL PEROXIDASE"/>
    <property type="match status" value="1"/>
</dbReference>
<feature type="active site" description="Cysteine sulfenic acid (-SOH) intermediate; for peroxidase activity" evidence="3">
    <location>
        <position position="44"/>
    </location>
</feature>
<dbReference type="GO" id="GO:0016209">
    <property type="term" value="F:antioxidant activity"/>
    <property type="evidence" value="ECO:0007669"/>
    <property type="project" value="InterPro"/>
</dbReference>
<dbReference type="eggNOG" id="COG1225">
    <property type="taxonomic scope" value="Bacteria"/>
</dbReference>
<keyword evidence="2" id="KW-0676">Redox-active center</keyword>
<proteinExistence type="predicted"/>
<dbReference type="AlphaFoldDB" id="M1E8L1"/>
<organism evidence="5 6">
    <name type="scientific">Thermodesulfobium narugense DSM 14796</name>
    <dbReference type="NCBI Taxonomy" id="747365"/>
    <lineage>
        <taxon>Bacteria</taxon>
        <taxon>Pseudomonadati</taxon>
        <taxon>Thermodesulfobiota</taxon>
        <taxon>Thermodesulfobiia</taxon>
        <taxon>Thermodesulfobiales</taxon>
        <taxon>Thermodesulfobiaceae</taxon>
        <taxon>Thermodesulfobium</taxon>
    </lineage>
</organism>
<dbReference type="InterPro" id="IPR036249">
    <property type="entry name" value="Thioredoxin-like_sf"/>
</dbReference>
<dbReference type="PANTHER" id="PTHR43110:SF1">
    <property type="entry name" value="THIOL PEROXIDASE"/>
    <property type="match status" value="1"/>
</dbReference>
<dbReference type="KEGG" id="tnr:Thena_1400"/>
<evidence type="ECO:0000313" key="5">
    <source>
        <dbReference type="EMBL" id="AEE15015.1"/>
    </source>
</evidence>
<dbReference type="InterPro" id="IPR024706">
    <property type="entry name" value="Peroxiredoxin_AhpC-typ"/>
</dbReference>
<dbReference type="InterPro" id="IPR000866">
    <property type="entry name" value="AhpC/TSA"/>
</dbReference>
<protein>
    <submittedName>
        <fullName evidence="5">Alkyl hydroperoxide reductase/ Thiol specific antioxidant/ Mal allergen</fullName>
    </submittedName>
</protein>
<dbReference type="EMBL" id="CP002690">
    <property type="protein sequence ID" value="AEE15015.1"/>
    <property type="molecule type" value="Genomic_DNA"/>
</dbReference>
<dbReference type="InterPro" id="IPR050455">
    <property type="entry name" value="Tpx_Peroxidase_subfamily"/>
</dbReference>
<keyword evidence="1" id="KW-0560">Oxidoreductase</keyword>
<evidence type="ECO:0000256" key="2">
    <source>
        <dbReference type="ARBA" id="ARBA00023284"/>
    </source>
</evidence>
<dbReference type="OrthoDB" id="9812811at2"/>